<evidence type="ECO:0000313" key="1">
    <source>
        <dbReference type="EMBL" id="CAG8448542.1"/>
    </source>
</evidence>
<organism evidence="1 2">
    <name type="scientific">Ambispora gerdemannii</name>
    <dbReference type="NCBI Taxonomy" id="144530"/>
    <lineage>
        <taxon>Eukaryota</taxon>
        <taxon>Fungi</taxon>
        <taxon>Fungi incertae sedis</taxon>
        <taxon>Mucoromycota</taxon>
        <taxon>Glomeromycotina</taxon>
        <taxon>Glomeromycetes</taxon>
        <taxon>Archaeosporales</taxon>
        <taxon>Ambisporaceae</taxon>
        <taxon>Ambispora</taxon>
    </lineage>
</organism>
<comment type="caution">
    <text evidence="1">The sequence shown here is derived from an EMBL/GenBank/DDBJ whole genome shotgun (WGS) entry which is preliminary data.</text>
</comment>
<dbReference type="PANTHER" id="PTHR28181">
    <property type="entry name" value="UPF0655 PROTEIN YCR015C"/>
    <property type="match status" value="1"/>
</dbReference>
<dbReference type="Proteomes" id="UP000789831">
    <property type="component" value="Unassembled WGS sequence"/>
</dbReference>
<dbReference type="SUPFAM" id="SSF56784">
    <property type="entry name" value="HAD-like"/>
    <property type="match status" value="1"/>
</dbReference>
<sequence>MYPSVVGLLVSDFDETITQNDTLSVLIAICPRMSDDCRKDCPPPWSYFVELYFKERAEHIKRWGETNSERTLEDFYKLLKSLENVEERSMKRVEDFKCLVGVRSEELREQGKKIKKQPGAVDVIERYLVKNKPGSFYVISTNWSHDMLFGCLQEIDGIDEKIIISNDFVFEENCSTGKFKRKVLTALDKLEIFKQLTVPRDKISVYVGDSETDLPCMLAADIGIIMGNNVSLAQSCKKYGIEIIEGLQSAYPKNSISKKRLFRVKDWIEIGKSELF</sequence>
<dbReference type="EMBL" id="CAJVPL010000110">
    <property type="protein sequence ID" value="CAG8448542.1"/>
    <property type="molecule type" value="Genomic_DNA"/>
</dbReference>
<dbReference type="InterPro" id="IPR023214">
    <property type="entry name" value="HAD_sf"/>
</dbReference>
<gene>
    <name evidence="1" type="ORF">AGERDE_LOCUS1578</name>
</gene>
<evidence type="ECO:0000313" key="2">
    <source>
        <dbReference type="Proteomes" id="UP000789831"/>
    </source>
</evidence>
<dbReference type="Gene3D" id="3.40.50.1000">
    <property type="entry name" value="HAD superfamily/HAD-like"/>
    <property type="match status" value="1"/>
</dbReference>
<dbReference type="InterPro" id="IPR050849">
    <property type="entry name" value="HAD-like_hydrolase_phosphatase"/>
</dbReference>
<reference evidence="1" key="1">
    <citation type="submission" date="2021-06" db="EMBL/GenBank/DDBJ databases">
        <authorList>
            <person name="Kallberg Y."/>
            <person name="Tangrot J."/>
            <person name="Rosling A."/>
        </authorList>
    </citation>
    <scope>NUCLEOTIDE SEQUENCE</scope>
    <source>
        <strain evidence="1">MT106</strain>
    </source>
</reference>
<keyword evidence="2" id="KW-1185">Reference proteome</keyword>
<protein>
    <submittedName>
        <fullName evidence="1">6658_t:CDS:1</fullName>
    </submittedName>
</protein>
<dbReference type="PANTHER" id="PTHR28181:SF1">
    <property type="entry name" value="COLD TOLERANCE PROTEIN 1"/>
    <property type="match status" value="1"/>
</dbReference>
<proteinExistence type="predicted"/>
<dbReference type="OrthoDB" id="10255128at2759"/>
<name>A0A9N8VA35_9GLOM</name>
<dbReference type="AlphaFoldDB" id="A0A9N8VA35"/>
<accession>A0A9N8VA35</accession>
<dbReference type="InterPro" id="IPR036412">
    <property type="entry name" value="HAD-like_sf"/>
</dbReference>